<reference evidence="2" key="1">
    <citation type="journal article" date="2019" name="Int. J. Syst. Evol. Microbiol.">
        <title>The Global Catalogue of Microorganisms (GCM) 10K type strain sequencing project: providing services to taxonomists for standard genome sequencing and annotation.</title>
        <authorList>
            <consortium name="The Broad Institute Genomics Platform"/>
            <consortium name="The Broad Institute Genome Sequencing Center for Infectious Disease"/>
            <person name="Wu L."/>
            <person name="Ma J."/>
        </authorList>
    </citation>
    <scope>NUCLEOTIDE SEQUENCE [LARGE SCALE GENOMIC DNA]</scope>
    <source>
        <strain evidence="2">CCUG 55074</strain>
    </source>
</reference>
<accession>A0ABW3T4Z5</accession>
<name>A0ABW3T4Z5_9CAUL</name>
<dbReference type="RefSeq" id="WP_374344315.1">
    <property type="nucleotide sequence ID" value="NZ_JBHTLQ010000021.1"/>
</dbReference>
<protein>
    <submittedName>
        <fullName evidence="1">Uncharacterized protein</fullName>
    </submittedName>
</protein>
<dbReference type="Proteomes" id="UP001597216">
    <property type="component" value="Unassembled WGS sequence"/>
</dbReference>
<comment type="caution">
    <text evidence="1">The sequence shown here is derived from an EMBL/GenBank/DDBJ whole genome shotgun (WGS) entry which is preliminary data.</text>
</comment>
<evidence type="ECO:0000313" key="2">
    <source>
        <dbReference type="Proteomes" id="UP001597216"/>
    </source>
</evidence>
<organism evidence="1 2">
    <name type="scientific">Phenylobacterium conjunctum</name>
    <dbReference type="NCBI Taxonomy" id="1298959"/>
    <lineage>
        <taxon>Bacteria</taxon>
        <taxon>Pseudomonadati</taxon>
        <taxon>Pseudomonadota</taxon>
        <taxon>Alphaproteobacteria</taxon>
        <taxon>Caulobacterales</taxon>
        <taxon>Caulobacteraceae</taxon>
        <taxon>Phenylobacterium</taxon>
    </lineage>
</organism>
<sequence>MAQALDIAVLFCAALSGLAMVARAASKPMFAMMIITTQPRGRRRTRAS</sequence>
<gene>
    <name evidence="1" type="ORF">ACFQ27_10940</name>
</gene>
<keyword evidence="2" id="KW-1185">Reference proteome</keyword>
<dbReference type="EMBL" id="JBHTLQ010000021">
    <property type="protein sequence ID" value="MFD1191097.1"/>
    <property type="molecule type" value="Genomic_DNA"/>
</dbReference>
<evidence type="ECO:0000313" key="1">
    <source>
        <dbReference type="EMBL" id="MFD1191097.1"/>
    </source>
</evidence>
<proteinExistence type="predicted"/>